<keyword evidence="8" id="KW-1185">Reference proteome</keyword>
<dbReference type="InterPro" id="IPR005372">
    <property type="entry name" value="UPF0182"/>
</dbReference>
<feature type="transmembrane region" description="Helical" evidence="5">
    <location>
        <begin position="157"/>
        <end position="182"/>
    </location>
</feature>
<protein>
    <recommendedName>
        <fullName evidence="5">UPF0182 protein NSA47_13265</fullName>
    </recommendedName>
</protein>
<keyword evidence="3 5" id="KW-1133">Transmembrane helix</keyword>
<dbReference type="HAMAP" id="MF_01600">
    <property type="entry name" value="UPF0182"/>
    <property type="match status" value="1"/>
</dbReference>
<dbReference type="Proteomes" id="UP001205748">
    <property type="component" value="Unassembled WGS sequence"/>
</dbReference>
<evidence type="ECO:0000256" key="1">
    <source>
        <dbReference type="ARBA" id="ARBA00022475"/>
    </source>
</evidence>
<evidence type="ECO:0000256" key="4">
    <source>
        <dbReference type="ARBA" id="ARBA00023136"/>
    </source>
</evidence>
<evidence type="ECO:0000256" key="5">
    <source>
        <dbReference type="HAMAP-Rule" id="MF_01600"/>
    </source>
</evidence>
<dbReference type="Pfam" id="PF03699">
    <property type="entry name" value="UPF0182"/>
    <property type="match status" value="1"/>
</dbReference>
<evidence type="ECO:0000313" key="8">
    <source>
        <dbReference type="Proteomes" id="UP001205748"/>
    </source>
</evidence>
<comment type="caution">
    <text evidence="7">The sequence shown here is derived from an EMBL/GenBank/DDBJ whole genome shotgun (WGS) entry which is preliminary data.</text>
</comment>
<sequence length="929" mass="107137">MNQGKKGQRKSIGIIILIVFMILATLTSTIGFIIDYKWFSEVGYTQVFLKEILTKSKIGIPAFFIISLLLYFYFRTLKKLYNKNMMIFQSKEQNKKENRWLLIASALLSIIISSLITSNLWYKILEFFQSSDFHVTDPVFKKDMSFYVFKLPLLEQIYSTGLVILLLLAIVTLAYFFIMLIVKGKQKIFRPEEENKINFKETYHQFISLASRQLGVVLGVFFLFLAFGYVLRSYTLLYSSRGIVFGASYIDLKVILWLYRISAIIALISAVLLVIAGYRKKIKLALVGPVLMIAITILGNIVAMGMENFIVSPNELAKEKPYIINHIEYTQKAYGLDQIEEKEFSVQQNITPESLEENSITINNIPINDYRPTLSMYNSLQGFRRYYEFHDVDIDRYNIDGEYTQVFLSARELNQNKIDESSRTWINKYLKYTHGFGAAVSPVNEVNEVGQPELLVKDIPPQTQTELEITEPRIYFGELTNDYAITNTKAKEFDYPEGDDNKENVYDGNAGIPLNFINRTLFAINKGSLRIMLSNDITSDSKILINRNIVDRVQKIAPFFSYDEDPYLVIEDGKLYWIMDGFTTSNRYAYSQPMGKGNSYNYIRNSVKVVVDAYNGDTTFYQVNKDDPIASTYGKIYPGLLKDIEEMPEGIRKHIRYSQALFDVQSEIYRTYHMENPNVFYNREDVWEIANQKYGKEQEEIVESAYIVMKLPDREEEEFVLMVPYTPREKDNMISWMAGLNDGEDYGKLVIYKFPKQKLVYGPMQIEKRIDQDPNISKELTLLDQQGSNVLRGNLLTIPVDDSLIFVEPIYIESTGSERNLPEVKRVIVSYENKIVMAETLQGALDQIFGLSEDQDQDQEQENITDETPIGQGQASDLVKRANNLFEQAENAQRQGNWAEYGELIQKLQDTLKQLEKSIGENTEGDSNL</sequence>
<dbReference type="RefSeq" id="WP_257532768.1">
    <property type="nucleotide sequence ID" value="NZ_JANKAS010000016.1"/>
</dbReference>
<name>A0AAE3KZY5_9FIRM</name>
<keyword evidence="4 5" id="KW-0472">Membrane</keyword>
<keyword evidence="1 5" id="KW-1003">Cell membrane</keyword>
<evidence type="ECO:0000256" key="6">
    <source>
        <dbReference type="SAM" id="Coils"/>
    </source>
</evidence>
<dbReference type="EMBL" id="JANKAS010000016">
    <property type="protein sequence ID" value="MCR1899940.1"/>
    <property type="molecule type" value="Genomic_DNA"/>
</dbReference>
<organism evidence="7 8">
    <name type="scientific">Irregularibacter muris</name>
    <dbReference type="NCBI Taxonomy" id="1796619"/>
    <lineage>
        <taxon>Bacteria</taxon>
        <taxon>Bacillati</taxon>
        <taxon>Bacillota</taxon>
        <taxon>Clostridia</taxon>
        <taxon>Eubacteriales</taxon>
        <taxon>Eubacteriaceae</taxon>
        <taxon>Irregularibacter</taxon>
    </lineage>
</organism>
<feature type="transmembrane region" description="Helical" evidence="5">
    <location>
        <begin position="254"/>
        <end position="277"/>
    </location>
</feature>
<dbReference type="AlphaFoldDB" id="A0AAE3KZY5"/>
<comment type="similarity">
    <text evidence="5">Belongs to the UPF0182 family.</text>
</comment>
<feature type="transmembrane region" description="Helical" evidence="5">
    <location>
        <begin position="12"/>
        <end position="34"/>
    </location>
</feature>
<feature type="transmembrane region" description="Helical" evidence="5">
    <location>
        <begin position="98"/>
        <end position="122"/>
    </location>
</feature>
<feature type="coiled-coil region" evidence="6">
    <location>
        <begin position="875"/>
        <end position="925"/>
    </location>
</feature>
<reference evidence="7" key="1">
    <citation type="submission" date="2022-07" db="EMBL/GenBank/DDBJ databases">
        <title>Enhanced cultured diversity of the mouse gut microbiota enables custom-made synthetic communities.</title>
        <authorList>
            <person name="Afrizal A."/>
        </authorList>
    </citation>
    <scope>NUCLEOTIDE SEQUENCE</scope>
    <source>
        <strain evidence="7">DSM 28593</strain>
    </source>
</reference>
<evidence type="ECO:0000313" key="7">
    <source>
        <dbReference type="EMBL" id="MCR1899940.1"/>
    </source>
</evidence>
<keyword evidence="6" id="KW-0175">Coiled coil</keyword>
<comment type="subcellular location">
    <subcellularLocation>
        <location evidence="5">Cell membrane</location>
        <topology evidence="5">Multi-pass membrane protein</topology>
    </subcellularLocation>
</comment>
<feature type="transmembrane region" description="Helical" evidence="5">
    <location>
        <begin position="58"/>
        <end position="77"/>
    </location>
</feature>
<dbReference type="PANTHER" id="PTHR39344">
    <property type="entry name" value="UPF0182 PROTEIN SLL1060"/>
    <property type="match status" value="1"/>
</dbReference>
<dbReference type="GO" id="GO:0005576">
    <property type="term" value="C:extracellular region"/>
    <property type="evidence" value="ECO:0007669"/>
    <property type="project" value="TreeGrafter"/>
</dbReference>
<evidence type="ECO:0000256" key="3">
    <source>
        <dbReference type="ARBA" id="ARBA00022989"/>
    </source>
</evidence>
<gene>
    <name evidence="7" type="ORF">NSA47_13265</name>
</gene>
<proteinExistence type="inferred from homology"/>
<accession>A0AAE3KZY5</accession>
<evidence type="ECO:0000256" key="2">
    <source>
        <dbReference type="ARBA" id="ARBA00022692"/>
    </source>
</evidence>
<feature type="transmembrane region" description="Helical" evidence="5">
    <location>
        <begin position="284"/>
        <end position="306"/>
    </location>
</feature>
<keyword evidence="2 5" id="KW-0812">Transmembrane</keyword>
<feature type="transmembrane region" description="Helical" evidence="5">
    <location>
        <begin position="214"/>
        <end position="234"/>
    </location>
</feature>
<dbReference type="GO" id="GO:0005886">
    <property type="term" value="C:plasma membrane"/>
    <property type="evidence" value="ECO:0007669"/>
    <property type="project" value="UniProtKB-SubCell"/>
</dbReference>
<dbReference type="PANTHER" id="PTHR39344:SF1">
    <property type="entry name" value="UPF0182 PROTEIN SLL1060"/>
    <property type="match status" value="1"/>
</dbReference>